<name>A0A402APA8_9CHLR</name>
<proteinExistence type="predicted"/>
<organism evidence="1 2">
    <name type="scientific">Dictyobacter kobayashii</name>
    <dbReference type="NCBI Taxonomy" id="2014872"/>
    <lineage>
        <taxon>Bacteria</taxon>
        <taxon>Bacillati</taxon>
        <taxon>Chloroflexota</taxon>
        <taxon>Ktedonobacteria</taxon>
        <taxon>Ktedonobacterales</taxon>
        <taxon>Dictyobacteraceae</taxon>
        <taxon>Dictyobacter</taxon>
    </lineage>
</organism>
<evidence type="ECO:0000313" key="2">
    <source>
        <dbReference type="Proteomes" id="UP000287188"/>
    </source>
</evidence>
<protein>
    <submittedName>
        <fullName evidence="1">Uncharacterized protein</fullName>
    </submittedName>
</protein>
<sequence length="151" mass="16721">MKAEHQEIIDQTLLDITGRENERTSAVGAVARNDLSIEELRQSILGQWLRQLIDVAENGPGTTTPADARAMLENVYKILFQAPGQSYPLIPPKFDKTPLGVLLNAVRIYTLGLNDIVSVAEAARLTQIQRAQIYYLIFGACYTQSKSMAKS</sequence>
<gene>
    <name evidence="1" type="ORF">KDK_47460</name>
</gene>
<dbReference type="Proteomes" id="UP000287188">
    <property type="component" value="Unassembled WGS sequence"/>
</dbReference>
<dbReference type="EMBL" id="BIFS01000001">
    <property type="protein sequence ID" value="GCE20946.1"/>
    <property type="molecule type" value="Genomic_DNA"/>
</dbReference>
<dbReference type="RefSeq" id="WP_126552524.1">
    <property type="nucleotide sequence ID" value="NZ_BIFS01000001.1"/>
</dbReference>
<evidence type="ECO:0000313" key="1">
    <source>
        <dbReference type="EMBL" id="GCE20946.1"/>
    </source>
</evidence>
<comment type="caution">
    <text evidence="1">The sequence shown here is derived from an EMBL/GenBank/DDBJ whole genome shotgun (WGS) entry which is preliminary data.</text>
</comment>
<dbReference type="AlphaFoldDB" id="A0A402APA8"/>
<accession>A0A402APA8</accession>
<keyword evidence="2" id="KW-1185">Reference proteome</keyword>
<reference evidence="2" key="1">
    <citation type="submission" date="2018-12" db="EMBL/GenBank/DDBJ databases">
        <title>Tengunoibacter tsumagoiensis gen. nov., sp. nov., Dictyobacter kobayashii sp. nov., D. alpinus sp. nov., and D. joshuensis sp. nov. and description of Dictyobacteraceae fam. nov. within the order Ktedonobacterales isolated from Tengu-no-mugimeshi.</title>
        <authorList>
            <person name="Wang C.M."/>
            <person name="Zheng Y."/>
            <person name="Sakai Y."/>
            <person name="Toyoda A."/>
            <person name="Minakuchi Y."/>
            <person name="Abe K."/>
            <person name="Yokota A."/>
            <person name="Yabe S."/>
        </authorList>
    </citation>
    <scope>NUCLEOTIDE SEQUENCE [LARGE SCALE GENOMIC DNA]</scope>
    <source>
        <strain evidence="2">Uno11</strain>
    </source>
</reference>